<evidence type="ECO:0000313" key="1">
    <source>
        <dbReference type="EMBL" id="KNE59711.1"/>
    </source>
</evidence>
<name>A0A0L0SB45_ALLM3</name>
<evidence type="ECO:0000313" key="2">
    <source>
        <dbReference type="Proteomes" id="UP000054350"/>
    </source>
</evidence>
<gene>
    <name evidence="1" type="ORF">AMAG_05176</name>
</gene>
<reference evidence="1 2" key="1">
    <citation type="submission" date="2009-11" db="EMBL/GenBank/DDBJ databases">
        <title>Annotation of Allomyces macrogynus ATCC 38327.</title>
        <authorList>
            <consortium name="The Broad Institute Genome Sequencing Platform"/>
            <person name="Russ C."/>
            <person name="Cuomo C."/>
            <person name="Burger G."/>
            <person name="Gray M.W."/>
            <person name="Holland P.W.H."/>
            <person name="King N."/>
            <person name="Lang F.B.F."/>
            <person name="Roger A.J."/>
            <person name="Ruiz-Trillo I."/>
            <person name="Young S.K."/>
            <person name="Zeng Q."/>
            <person name="Gargeya S."/>
            <person name="Fitzgerald M."/>
            <person name="Haas B."/>
            <person name="Abouelleil A."/>
            <person name="Alvarado L."/>
            <person name="Arachchi H.M."/>
            <person name="Berlin A."/>
            <person name="Chapman S.B."/>
            <person name="Gearin G."/>
            <person name="Goldberg J."/>
            <person name="Griggs A."/>
            <person name="Gujja S."/>
            <person name="Hansen M."/>
            <person name="Heiman D."/>
            <person name="Howarth C."/>
            <person name="Larimer J."/>
            <person name="Lui A."/>
            <person name="MacDonald P.J.P."/>
            <person name="McCowen C."/>
            <person name="Montmayeur A."/>
            <person name="Murphy C."/>
            <person name="Neiman D."/>
            <person name="Pearson M."/>
            <person name="Priest M."/>
            <person name="Roberts A."/>
            <person name="Saif S."/>
            <person name="Shea T."/>
            <person name="Sisk P."/>
            <person name="Stolte C."/>
            <person name="Sykes S."/>
            <person name="Wortman J."/>
            <person name="Nusbaum C."/>
            <person name="Birren B."/>
        </authorList>
    </citation>
    <scope>NUCLEOTIDE SEQUENCE [LARGE SCALE GENOMIC DNA]</scope>
    <source>
        <strain evidence="1 2">ATCC 38327</strain>
    </source>
</reference>
<keyword evidence="2" id="KW-1185">Reference proteome</keyword>
<sequence length="205" mass="22320">MGVKFSWTDATAAANLYGGKALRVKGELKYDPQPSGVSFRKMYPFFFHGSVVRYCHCRYAAQRHVWRGPAGLDPVAHAFHRRDSAGHHFDAAASIRRVLAPSSILRLFSTCQGCARSALRVAPRDFECVAILPHHAQGRVGRFAPGYRNTDSIHDMASAGRGARAHQHLRGLAAGNGAAQGDQAARARICVRPEHARVPSLAQSV</sequence>
<dbReference type="AlphaFoldDB" id="A0A0L0SB45"/>
<dbReference type="Proteomes" id="UP000054350">
    <property type="component" value="Unassembled WGS sequence"/>
</dbReference>
<accession>A0A0L0SB45</accession>
<organism evidence="1 2">
    <name type="scientific">Allomyces macrogynus (strain ATCC 38327)</name>
    <name type="common">Allomyces javanicus var. macrogynus</name>
    <dbReference type="NCBI Taxonomy" id="578462"/>
    <lineage>
        <taxon>Eukaryota</taxon>
        <taxon>Fungi</taxon>
        <taxon>Fungi incertae sedis</taxon>
        <taxon>Blastocladiomycota</taxon>
        <taxon>Blastocladiomycetes</taxon>
        <taxon>Blastocladiales</taxon>
        <taxon>Blastocladiaceae</taxon>
        <taxon>Allomyces</taxon>
    </lineage>
</organism>
<dbReference type="EMBL" id="GG745335">
    <property type="protein sequence ID" value="KNE59711.1"/>
    <property type="molecule type" value="Genomic_DNA"/>
</dbReference>
<protein>
    <submittedName>
        <fullName evidence="1">Uncharacterized protein</fullName>
    </submittedName>
</protein>
<dbReference type="VEuPathDB" id="FungiDB:AMAG_05176"/>
<proteinExistence type="predicted"/>
<reference evidence="2" key="2">
    <citation type="submission" date="2009-11" db="EMBL/GenBank/DDBJ databases">
        <title>The Genome Sequence of Allomyces macrogynus strain ATCC 38327.</title>
        <authorList>
            <consortium name="The Broad Institute Genome Sequencing Platform"/>
            <person name="Russ C."/>
            <person name="Cuomo C."/>
            <person name="Shea T."/>
            <person name="Young S.K."/>
            <person name="Zeng Q."/>
            <person name="Koehrsen M."/>
            <person name="Haas B."/>
            <person name="Borodovsky M."/>
            <person name="Guigo R."/>
            <person name="Alvarado L."/>
            <person name="Berlin A."/>
            <person name="Borenstein D."/>
            <person name="Chen Z."/>
            <person name="Engels R."/>
            <person name="Freedman E."/>
            <person name="Gellesch M."/>
            <person name="Goldberg J."/>
            <person name="Griggs A."/>
            <person name="Gujja S."/>
            <person name="Heiman D."/>
            <person name="Hepburn T."/>
            <person name="Howarth C."/>
            <person name="Jen D."/>
            <person name="Larson L."/>
            <person name="Lewis B."/>
            <person name="Mehta T."/>
            <person name="Park D."/>
            <person name="Pearson M."/>
            <person name="Roberts A."/>
            <person name="Saif S."/>
            <person name="Shenoy N."/>
            <person name="Sisk P."/>
            <person name="Stolte C."/>
            <person name="Sykes S."/>
            <person name="Walk T."/>
            <person name="White J."/>
            <person name="Yandava C."/>
            <person name="Burger G."/>
            <person name="Gray M.W."/>
            <person name="Holland P.W.H."/>
            <person name="King N."/>
            <person name="Lang F.B.F."/>
            <person name="Roger A.J."/>
            <person name="Ruiz-Trillo I."/>
            <person name="Lander E."/>
            <person name="Nusbaum C."/>
        </authorList>
    </citation>
    <scope>NUCLEOTIDE SEQUENCE [LARGE SCALE GENOMIC DNA]</scope>
    <source>
        <strain evidence="2">ATCC 38327</strain>
    </source>
</reference>